<dbReference type="PRINTS" id="PR00024">
    <property type="entry name" value="HOMEOBOX"/>
</dbReference>
<dbReference type="InterPro" id="IPR051000">
    <property type="entry name" value="Homeobox_DNA-bind_prot"/>
</dbReference>
<feature type="compositionally biased region" description="Pro residues" evidence="7">
    <location>
        <begin position="210"/>
        <end position="220"/>
    </location>
</feature>
<evidence type="ECO:0000256" key="4">
    <source>
        <dbReference type="ARBA" id="ARBA00023242"/>
    </source>
</evidence>
<dbReference type="OrthoDB" id="6159439at2759"/>
<feature type="compositionally biased region" description="Basic residues" evidence="7">
    <location>
        <begin position="181"/>
        <end position="194"/>
    </location>
</feature>
<dbReference type="InterPro" id="IPR009057">
    <property type="entry name" value="Homeodomain-like_sf"/>
</dbReference>
<dbReference type="PANTHER" id="PTHR24324">
    <property type="entry name" value="HOMEOBOX PROTEIN HHEX"/>
    <property type="match status" value="1"/>
</dbReference>
<evidence type="ECO:0000313" key="9">
    <source>
        <dbReference type="EMBL" id="RUS88616.1"/>
    </source>
</evidence>
<dbReference type="SUPFAM" id="SSF46689">
    <property type="entry name" value="Homeodomain-like"/>
    <property type="match status" value="1"/>
</dbReference>
<comment type="caution">
    <text evidence="9">The sequence shown here is derived from an EMBL/GenBank/DDBJ whole genome shotgun (WGS) entry which is preliminary data.</text>
</comment>
<dbReference type="GO" id="GO:0005634">
    <property type="term" value="C:nucleus"/>
    <property type="evidence" value="ECO:0007669"/>
    <property type="project" value="UniProtKB-SubCell"/>
</dbReference>
<organism evidence="9 10">
    <name type="scientific">Elysia chlorotica</name>
    <name type="common">Eastern emerald elysia</name>
    <name type="synonym">Sea slug</name>
    <dbReference type="NCBI Taxonomy" id="188477"/>
    <lineage>
        <taxon>Eukaryota</taxon>
        <taxon>Metazoa</taxon>
        <taxon>Spiralia</taxon>
        <taxon>Lophotrochozoa</taxon>
        <taxon>Mollusca</taxon>
        <taxon>Gastropoda</taxon>
        <taxon>Heterobranchia</taxon>
        <taxon>Euthyneura</taxon>
        <taxon>Panpulmonata</taxon>
        <taxon>Sacoglossa</taxon>
        <taxon>Placobranchoidea</taxon>
        <taxon>Plakobranchidae</taxon>
        <taxon>Elysia</taxon>
    </lineage>
</organism>
<dbReference type="CDD" id="cd00086">
    <property type="entry name" value="homeodomain"/>
    <property type="match status" value="1"/>
</dbReference>
<feature type="compositionally biased region" description="Low complexity" evidence="7">
    <location>
        <begin position="37"/>
        <end position="50"/>
    </location>
</feature>
<keyword evidence="3 5" id="KW-0371">Homeobox</keyword>
<evidence type="ECO:0000259" key="8">
    <source>
        <dbReference type="PROSITE" id="PS50071"/>
    </source>
</evidence>
<dbReference type="AlphaFoldDB" id="A0A3S1BTY9"/>
<evidence type="ECO:0000313" key="10">
    <source>
        <dbReference type="Proteomes" id="UP000271974"/>
    </source>
</evidence>
<feature type="compositionally biased region" description="Basic and acidic residues" evidence="7">
    <location>
        <begin position="413"/>
        <end position="422"/>
    </location>
</feature>
<dbReference type="Pfam" id="PF00046">
    <property type="entry name" value="Homeodomain"/>
    <property type="match status" value="1"/>
</dbReference>
<feature type="compositionally biased region" description="Low complexity" evidence="7">
    <location>
        <begin position="195"/>
        <end position="209"/>
    </location>
</feature>
<dbReference type="SMART" id="SM00389">
    <property type="entry name" value="HOX"/>
    <property type="match status" value="1"/>
</dbReference>
<sequence>MLHHLPPPHPALTTLHYQAGLPSNGNFLKAKMRQDTSPASVAPATSSQPSGHHSSFLIDDILGRPSTNTSRAAHQKSLDLRISTATASSTAPSSSLSPPPSSSSTTKGISTIAFRTVSTPASPPPTPTTPPSHSPPSALTLTTHFKNIKGDVSPPIIPQQHHRSVLTSSSPSSSSIDIHPQHQHNHHHHHHHHQQQQQQQHHSQQSAGHPPHPLTRPTPINPAALASPLAGLYKPLFEHATIQHKPLFDQAALQQAAYLQHPLGSNPHLHYHQALVNQLYTAGPYSRPEFAFLDRHPGFAKLGPKPWHMWSPFLQGRPLHKRKGGQVRFSNDQTVELEQKFEGHKYLSPPERKKLAKSLGLTERQVKTWFQNRRAKWRRLKQESPAGDSASESTGQGKDHSDLDLSAKSLGPSHEEHRHNLSDEEDDFEDGEANISDDDDDEIDVVDVRGHHF</sequence>
<dbReference type="InterPro" id="IPR000047">
    <property type="entry name" value="HTH_motif"/>
</dbReference>
<evidence type="ECO:0000256" key="5">
    <source>
        <dbReference type="PROSITE-ProRule" id="PRU00108"/>
    </source>
</evidence>
<evidence type="ECO:0000256" key="1">
    <source>
        <dbReference type="ARBA" id="ARBA00004123"/>
    </source>
</evidence>
<feature type="compositionally biased region" description="Acidic residues" evidence="7">
    <location>
        <begin position="423"/>
        <end position="445"/>
    </location>
</feature>
<dbReference type="Gene3D" id="1.10.10.60">
    <property type="entry name" value="Homeodomain-like"/>
    <property type="match status" value="1"/>
</dbReference>
<protein>
    <recommendedName>
        <fullName evidence="8">Homeobox domain-containing protein</fullName>
    </recommendedName>
</protein>
<feature type="DNA-binding region" description="Homeobox" evidence="5">
    <location>
        <begin position="322"/>
        <end position="381"/>
    </location>
</feature>
<dbReference type="FunFam" id="1.10.10.60:FF:000721">
    <property type="entry name" value="Hematopoietically-expressed homeobox protein HHEX"/>
    <property type="match status" value="1"/>
</dbReference>
<dbReference type="PROSITE" id="PS00027">
    <property type="entry name" value="HOMEOBOX_1"/>
    <property type="match status" value="1"/>
</dbReference>
<feature type="region of interest" description="Disordered" evidence="7">
    <location>
        <begin position="377"/>
        <end position="453"/>
    </location>
</feature>
<keyword evidence="4 5" id="KW-0539">Nucleus</keyword>
<accession>A0A3S1BTY9</accession>
<feature type="domain" description="Homeobox" evidence="8">
    <location>
        <begin position="320"/>
        <end position="380"/>
    </location>
</feature>
<dbReference type="STRING" id="188477.A0A3S1BTY9"/>
<dbReference type="InterPro" id="IPR017970">
    <property type="entry name" value="Homeobox_CS"/>
</dbReference>
<evidence type="ECO:0000256" key="7">
    <source>
        <dbReference type="SAM" id="MobiDB-lite"/>
    </source>
</evidence>
<gene>
    <name evidence="9" type="ORF">EGW08_003642</name>
</gene>
<reference evidence="9 10" key="1">
    <citation type="submission" date="2019-01" db="EMBL/GenBank/DDBJ databases">
        <title>A draft genome assembly of the solar-powered sea slug Elysia chlorotica.</title>
        <authorList>
            <person name="Cai H."/>
            <person name="Li Q."/>
            <person name="Fang X."/>
            <person name="Li J."/>
            <person name="Curtis N.E."/>
            <person name="Altenburger A."/>
            <person name="Shibata T."/>
            <person name="Feng M."/>
            <person name="Maeda T."/>
            <person name="Schwartz J.A."/>
            <person name="Shigenobu S."/>
            <person name="Lundholm N."/>
            <person name="Nishiyama T."/>
            <person name="Yang H."/>
            <person name="Hasebe M."/>
            <person name="Li S."/>
            <person name="Pierce S.K."/>
            <person name="Wang J."/>
        </authorList>
    </citation>
    <scope>NUCLEOTIDE SEQUENCE [LARGE SCALE GENOMIC DNA]</scope>
    <source>
        <strain evidence="9">EC2010</strain>
        <tissue evidence="9">Whole organism of an adult</tissue>
    </source>
</reference>
<evidence type="ECO:0000256" key="3">
    <source>
        <dbReference type="ARBA" id="ARBA00023155"/>
    </source>
</evidence>
<dbReference type="GO" id="GO:0000981">
    <property type="term" value="F:DNA-binding transcription factor activity, RNA polymerase II-specific"/>
    <property type="evidence" value="ECO:0007669"/>
    <property type="project" value="InterPro"/>
</dbReference>
<evidence type="ECO:0000256" key="6">
    <source>
        <dbReference type="RuleBase" id="RU000682"/>
    </source>
</evidence>
<evidence type="ECO:0000256" key="2">
    <source>
        <dbReference type="ARBA" id="ARBA00023125"/>
    </source>
</evidence>
<feature type="compositionally biased region" description="Low complexity" evidence="7">
    <location>
        <begin position="83"/>
        <end position="106"/>
    </location>
</feature>
<dbReference type="GO" id="GO:0000978">
    <property type="term" value="F:RNA polymerase II cis-regulatory region sequence-specific DNA binding"/>
    <property type="evidence" value="ECO:0007669"/>
    <property type="project" value="TreeGrafter"/>
</dbReference>
<dbReference type="Proteomes" id="UP000271974">
    <property type="component" value="Unassembled WGS sequence"/>
</dbReference>
<dbReference type="PRINTS" id="PR00031">
    <property type="entry name" value="HTHREPRESSR"/>
</dbReference>
<dbReference type="PROSITE" id="PS50071">
    <property type="entry name" value="HOMEOBOX_2"/>
    <property type="match status" value="1"/>
</dbReference>
<name>A0A3S1BTY9_ELYCH</name>
<dbReference type="PANTHER" id="PTHR24324:SF5">
    <property type="entry name" value="HEMATOPOIETICALLY-EXPRESSED HOMEOBOX PROTEIN HHEX"/>
    <property type="match status" value="1"/>
</dbReference>
<dbReference type="InterPro" id="IPR020479">
    <property type="entry name" value="HD_metazoa"/>
</dbReference>
<dbReference type="EMBL" id="RQTK01000078">
    <property type="protein sequence ID" value="RUS88616.1"/>
    <property type="molecule type" value="Genomic_DNA"/>
</dbReference>
<feature type="compositionally biased region" description="Pro residues" evidence="7">
    <location>
        <begin position="121"/>
        <end position="134"/>
    </location>
</feature>
<comment type="subcellular location">
    <subcellularLocation>
        <location evidence="1 5 6">Nucleus</location>
    </subcellularLocation>
</comment>
<keyword evidence="10" id="KW-1185">Reference proteome</keyword>
<dbReference type="GO" id="GO:0030154">
    <property type="term" value="P:cell differentiation"/>
    <property type="evidence" value="ECO:0007669"/>
    <property type="project" value="TreeGrafter"/>
</dbReference>
<feature type="region of interest" description="Disordered" evidence="7">
    <location>
        <begin position="32"/>
        <end position="223"/>
    </location>
</feature>
<dbReference type="InterPro" id="IPR001356">
    <property type="entry name" value="HD"/>
</dbReference>
<proteinExistence type="predicted"/>
<keyword evidence="2 5" id="KW-0238">DNA-binding</keyword>